<dbReference type="AlphaFoldDB" id="A0A4C1W6H2"/>
<gene>
    <name evidence="2" type="ORF">EVAR_26587_1</name>
</gene>
<dbReference type="Proteomes" id="UP000299102">
    <property type="component" value="Unassembled WGS sequence"/>
</dbReference>
<evidence type="ECO:0000313" key="2">
    <source>
        <dbReference type="EMBL" id="GBP46142.1"/>
    </source>
</evidence>
<keyword evidence="3" id="KW-1185">Reference proteome</keyword>
<reference evidence="2 3" key="1">
    <citation type="journal article" date="2019" name="Commun. Biol.">
        <title>The bagworm genome reveals a unique fibroin gene that provides high tensile strength.</title>
        <authorList>
            <person name="Kono N."/>
            <person name="Nakamura H."/>
            <person name="Ohtoshi R."/>
            <person name="Tomita M."/>
            <person name="Numata K."/>
            <person name="Arakawa K."/>
        </authorList>
    </citation>
    <scope>NUCLEOTIDE SEQUENCE [LARGE SCALE GENOMIC DNA]</scope>
</reference>
<evidence type="ECO:0000313" key="3">
    <source>
        <dbReference type="Proteomes" id="UP000299102"/>
    </source>
</evidence>
<feature type="region of interest" description="Disordered" evidence="1">
    <location>
        <begin position="35"/>
        <end position="80"/>
    </location>
</feature>
<feature type="compositionally biased region" description="Polar residues" evidence="1">
    <location>
        <begin position="35"/>
        <end position="55"/>
    </location>
</feature>
<evidence type="ECO:0000256" key="1">
    <source>
        <dbReference type="SAM" id="MobiDB-lite"/>
    </source>
</evidence>
<proteinExistence type="predicted"/>
<name>A0A4C1W6H2_EUMVA</name>
<comment type="caution">
    <text evidence="2">The sequence shown here is derived from an EMBL/GenBank/DDBJ whole genome shotgun (WGS) entry which is preliminary data.</text>
</comment>
<protein>
    <submittedName>
        <fullName evidence="2">Uncharacterized protein</fullName>
    </submittedName>
</protein>
<dbReference type="EMBL" id="BGZK01000477">
    <property type="protein sequence ID" value="GBP46142.1"/>
    <property type="molecule type" value="Genomic_DNA"/>
</dbReference>
<feature type="compositionally biased region" description="Basic residues" evidence="1">
    <location>
        <begin position="58"/>
        <end position="70"/>
    </location>
</feature>
<organism evidence="2 3">
    <name type="scientific">Eumeta variegata</name>
    <name type="common">Bagworm moth</name>
    <name type="synonym">Eumeta japonica</name>
    <dbReference type="NCBI Taxonomy" id="151549"/>
    <lineage>
        <taxon>Eukaryota</taxon>
        <taxon>Metazoa</taxon>
        <taxon>Ecdysozoa</taxon>
        <taxon>Arthropoda</taxon>
        <taxon>Hexapoda</taxon>
        <taxon>Insecta</taxon>
        <taxon>Pterygota</taxon>
        <taxon>Neoptera</taxon>
        <taxon>Endopterygota</taxon>
        <taxon>Lepidoptera</taxon>
        <taxon>Glossata</taxon>
        <taxon>Ditrysia</taxon>
        <taxon>Tineoidea</taxon>
        <taxon>Psychidae</taxon>
        <taxon>Oiketicinae</taxon>
        <taxon>Eumeta</taxon>
    </lineage>
</organism>
<accession>A0A4C1W6H2</accession>
<sequence length="80" mass="8702">MSLALVDLLWVKSMPFWKNGEEFNIEALKGSCEGNTSTVHRRNPASTSQSPSLGTFHTRLRPRAGGRSRGRVALAPPPAV</sequence>